<dbReference type="AlphaFoldDB" id="A0A6A6RHJ7"/>
<proteinExistence type="predicted"/>
<protein>
    <submittedName>
        <fullName evidence="2">Uncharacterized protein</fullName>
    </submittedName>
</protein>
<evidence type="ECO:0000313" key="2">
    <source>
        <dbReference type="EMBL" id="KAF2634585.1"/>
    </source>
</evidence>
<reference evidence="2" key="1">
    <citation type="journal article" date="2020" name="Stud. Mycol.">
        <title>101 Dothideomycetes genomes: a test case for predicting lifestyles and emergence of pathogens.</title>
        <authorList>
            <person name="Haridas S."/>
            <person name="Albert R."/>
            <person name="Binder M."/>
            <person name="Bloem J."/>
            <person name="Labutti K."/>
            <person name="Salamov A."/>
            <person name="Andreopoulos B."/>
            <person name="Baker S."/>
            <person name="Barry K."/>
            <person name="Bills G."/>
            <person name="Bluhm B."/>
            <person name="Cannon C."/>
            <person name="Castanera R."/>
            <person name="Culley D."/>
            <person name="Daum C."/>
            <person name="Ezra D."/>
            <person name="Gonzalez J."/>
            <person name="Henrissat B."/>
            <person name="Kuo A."/>
            <person name="Liang C."/>
            <person name="Lipzen A."/>
            <person name="Lutzoni F."/>
            <person name="Magnuson J."/>
            <person name="Mondo S."/>
            <person name="Nolan M."/>
            <person name="Ohm R."/>
            <person name="Pangilinan J."/>
            <person name="Park H.-J."/>
            <person name="Ramirez L."/>
            <person name="Alfaro M."/>
            <person name="Sun H."/>
            <person name="Tritt A."/>
            <person name="Yoshinaga Y."/>
            <person name="Zwiers L.-H."/>
            <person name="Turgeon B."/>
            <person name="Goodwin S."/>
            <person name="Spatafora J."/>
            <person name="Crous P."/>
            <person name="Grigoriev I."/>
        </authorList>
    </citation>
    <scope>NUCLEOTIDE SEQUENCE</scope>
    <source>
        <strain evidence="2">CBS 473.64</strain>
    </source>
</reference>
<organism evidence="2 3">
    <name type="scientific">Massarina eburnea CBS 473.64</name>
    <dbReference type="NCBI Taxonomy" id="1395130"/>
    <lineage>
        <taxon>Eukaryota</taxon>
        <taxon>Fungi</taxon>
        <taxon>Dikarya</taxon>
        <taxon>Ascomycota</taxon>
        <taxon>Pezizomycotina</taxon>
        <taxon>Dothideomycetes</taxon>
        <taxon>Pleosporomycetidae</taxon>
        <taxon>Pleosporales</taxon>
        <taxon>Massarineae</taxon>
        <taxon>Massarinaceae</taxon>
        <taxon>Massarina</taxon>
    </lineage>
</organism>
<name>A0A6A6RHJ7_9PLEO</name>
<accession>A0A6A6RHJ7</accession>
<feature type="region of interest" description="Disordered" evidence="1">
    <location>
        <begin position="140"/>
        <end position="236"/>
    </location>
</feature>
<evidence type="ECO:0000313" key="3">
    <source>
        <dbReference type="Proteomes" id="UP000799753"/>
    </source>
</evidence>
<sequence length="282" mass="31731">MPVNMMHDGLYDGVEYEYMLADVDPTQMQEIMELRDAMLRNDGNHTKNFEWALQLLSYGQPSADQIVKRHGFYREDDGTWHKDAQRVMYTRDVNGKSNPIPYNDWKKKITAIENSRIEVAASGHTPVILSSTADVNAIESNRQQEENEDTREENTQEGEASGSQSQVIDLTGDSSDQDDGGLEPEGGVSGSRSQVIDLISGTSENNEVFESESVPDIHDNPSSSKKRQHKVEKPKQDAAIAAWSKRATERENQLLDRLKKMGNLIAGSLHLRLPKLELEEFI</sequence>
<dbReference type="EMBL" id="MU006819">
    <property type="protein sequence ID" value="KAF2634585.1"/>
    <property type="molecule type" value="Genomic_DNA"/>
</dbReference>
<dbReference type="Proteomes" id="UP000799753">
    <property type="component" value="Unassembled WGS sequence"/>
</dbReference>
<feature type="compositionally biased region" description="Low complexity" evidence="1">
    <location>
        <begin position="203"/>
        <end position="214"/>
    </location>
</feature>
<feature type="compositionally biased region" description="Polar residues" evidence="1">
    <location>
        <begin position="157"/>
        <end position="174"/>
    </location>
</feature>
<gene>
    <name evidence="2" type="ORF">P280DRAFT_523974</name>
</gene>
<keyword evidence="3" id="KW-1185">Reference proteome</keyword>
<evidence type="ECO:0000256" key="1">
    <source>
        <dbReference type="SAM" id="MobiDB-lite"/>
    </source>
</evidence>